<evidence type="ECO:0000313" key="2">
    <source>
        <dbReference type="EMBL" id="CAK0815075.1"/>
    </source>
</evidence>
<name>A0ABN9R9B1_9DINO</name>
<dbReference type="InterPro" id="IPR011992">
    <property type="entry name" value="EF-hand-dom_pair"/>
</dbReference>
<dbReference type="EMBL" id="CAUYUJ010005818">
    <property type="protein sequence ID" value="CAK0815075.1"/>
    <property type="molecule type" value="Genomic_DNA"/>
</dbReference>
<proteinExistence type="predicted"/>
<dbReference type="Proteomes" id="UP001189429">
    <property type="component" value="Unassembled WGS sequence"/>
</dbReference>
<sequence>KLKGQQRLLQDGDEKAQLRFSKADTDDSGFIDNKAEFKKLIQMGMKKLGIDKATALQLLKDADLDADEKLSPEEYLGLEGTAKKLKGQQRLLQDGDEKATADSARRTRTTAASSTTKRSSRN</sequence>
<accession>A0ABN9R9B1</accession>
<evidence type="ECO:0000313" key="3">
    <source>
        <dbReference type="Proteomes" id="UP001189429"/>
    </source>
</evidence>
<feature type="non-terminal residue" evidence="2">
    <location>
        <position position="1"/>
    </location>
</feature>
<organism evidence="2 3">
    <name type="scientific">Prorocentrum cordatum</name>
    <dbReference type="NCBI Taxonomy" id="2364126"/>
    <lineage>
        <taxon>Eukaryota</taxon>
        <taxon>Sar</taxon>
        <taxon>Alveolata</taxon>
        <taxon>Dinophyceae</taxon>
        <taxon>Prorocentrales</taxon>
        <taxon>Prorocentraceae</taxon>
        <taxon>Prorocentrum</taxon>
    </lineage>
</organism>
<gene>
    <name evidence="2" type="ORF">PCOR1329_LOCUS18502</name>
</gene>
<feature type="compositionally biased region" description="Basic and acidic residues" evidence="1">
    <location>
        <begin position="93"/>
        <end position="105"/>
    </location>
</feature>
<keyword evidence="3" id="KW-1185">Reference proteome</keyword>
<dbReference type="Gene3D" id="1.10.238.10">
    <property type="entry name" value="EF-hand"/>
    <property type="match status" value="1"/>
</dbReference>
<protein>
    <recommendedName>
        <fullName evidence="4">Calmodulin</fullName>
    </recommendedName>
</protein>
<evidence type="ECO:0008006" key="4">
    <source>
        <dbReference type="Google" id="ProtNLM"/>
    </source>
</evidence>
<feature type="region of interest" description="Disordered" evidence="1">
    <location>
        <begin position="86"/>
        <end position="122"/>
    </location>
</feature>
<feature type="compositionally biased region" description="Low complexity" evidence="1">
    <location>
        <begin position="109"/>
        <end position="122"/>
    </location>
</feature>
<evidence type="ECO:0000256" key="1">
    <source>
        <dbReference type="SAM" id="MobiDB-lite"/>
    </source>
</evidence>
<reference evidence="2" key="1">
    <citation type="submission" date="2023-10" db="EMBL/GenBank/DDBJ databases">
        <authorList>
            <person name="Chen Y."/>
            <person name="Shah S."/>
            <person name="Dougan E. K."/>
            <person name="Thang M."/>
            <person name="Chan C."/>
        </authorList>
    </citation>
    <scope>NUCLEOTIDE SEQUENCE [LARGE SCALE GENOMIC DNA]</scope>
</reference>
<dbReference type="SUPFAM" id="SSF47473">
    <property type="entry name" value="EF-hand"/>
    <property type="match status" value="1"/>
</dbReference>
<comment type="caution">
    <text evidence="2">The sequence shown here is derived from an EMBL/GenBank/DDBJ whole genome shotgun (WGS) entry which is preliminary data.</text>
</comment>